<accession>A0A077ZSA2</accession>
<dbReference type="GO" id="GO:0005634">
    <property type="term" value="C:nucleus"/>
    <property type="evidence" value="ECO:0007669"/>
    <property type="project" value="UniProtKB-UniRule"/>
</dbReference>
<dbReference type="EMBL" id="CCKQ01001645">
    <property type="protein sequence ID" value="CDW72757.1"/>
    <property type="molecule type" value="Genomic_DNA"/>
</dbReference>
<proteinExistence type="predicted"/>
<dbReference type="PANTHER" id="PTHR48112">
    <property type="entry name" value="HIGH MOBILITY GROUP PROTEIN DSP1"/>
    <property type="match status" value="1"/>
</dbReference>
<evidence type="ECO:0000259" key="4">
    <source>
        <dbReference type="PROSITE" id="PS50118"/>
    </source>
</evidence>
<dbReference type="PROSITE" id="PS50118">
    <property type="entry name" value="HMG_BOX_2"/>
    <property type="match status" value="2"/>
</dbReference>
<dbReference type="Pfam" id="PF00505">
    <property type="entry name" value="HMG_box"/>
    <property type="match status" value="2"/>
</dbReference>
<dbReference type="InParanoid" id="A0A077ZSA2"/>
<keyword evidence="2" id="KW-0539">Nucleus</keyword>
<dbReference type="InterPro" id="IPR050342">
    <property type="entry name" value="HMGB"/>
</dbReference>
<dbReference type="CDD" id="cd00084">
    <property type="entry name" value="HMG-box_SF"/>
    <property type="match status" value="1"/>
</dbReference>
<dbReference type="SUPFAM" id="SSF47095">
    <property type="entry name" value="HMG-box"/>
    <property type="match status" value="2"/>
</dbReference>
<dbReference type="InterPro" id="IPR036910">
    <property type="entry name" value="HMG_box_dom_sf"/>
</dbReference>
<organism evidence="5 6">
    <name type="scientific">Stylonychia lemnae</name>
    <name type="common">Ciliate</name>
    <dbReference type="NCBI Taxonomy" id="5949"/>
    <lineage>
        <taxon>Eukaryota</taxon>
        <taxon>Sar</taxon>
        <taxon>Alveolata</taxon>
        <taxon>Ciliophora</taxon>
        <taxon>Intramacronucleata</taxon>
        <taxon>Spirotrichea</taxon>
        <taxon>Stichotrichia</taxon>
        <taxon>Sporadotrichida</taxon>
        <taxon>Oxytrichidae</taxon>
        <taxon>Stylonychinae</taxon>
        <taxon>Stylonychia</taxon>
    </lineage>
</organism>
<feature type="domain" description="HMG box" evidence="4">
    <location>
        <begin position="113"/>
        <end position="181"/>
    </location>
</feature>
<feature type="DNA-binding region" description="HMG box" evidence="2">
    <location>
        <begin position="185"/>
        <end position="264"/>
    </location>
</feature>
<feature type="compositionally biased region" description="Polar residues" evidence="3">
    <location>
        <begin position="92"/>
        <end position="112"/>
    </location>
</feature>
<feature type="domain" description="HMG box" evidence="4">
    <location>
        <begin position="185"/>
        <end position="264"/>
    </location>
</feature>
<evidence type="ECO:0000313" key="5">
    <source>
        <dbReference type="EMBL" id="CDW72757.1"/>
    </source>
</evidence>
<feature type="compositionally biased region" description="Polar residues" evidence="3">
    <location>
        <begin position="72"/>
        <end position="85"/>
    </location>
</feature>
<feature type="DNA-binding region" description="HMG box" evidence="2">
    <location>
        <begin position="113"/>
        <end position="181"/>
    </location>
</feature>
<evidence type="ECO:0000313" key="6">
    <source>
        <dbReference type="Proteomes" id="UP000039865"/>
    </source>
</evidence>
<evidence type="ECO:0000256" key="3">
    <source>
        <dbReference type="SAM" id="MobiDB-lite"/>
    </source>
</evidence>
<dbReference type="InterPro" id="IPR009071">
    <property type="entry name" value="HMG_box_dom"/>
</dbReference>
<protein>
    <recommendedName>
        <fullName evidence="4">HMG box domain-containing protein</fullName>
    </recommendedName>
</protein>
<keyword evidence="1 2" id="KW-0238">DNA-binding</keyword>
<dbReference type="GO" id="GO:0003677">
    <property type="term" value="F:DNA binding"/>
    <property type="evidence" value="ECO:0007669"/>
    <property type="project" value="UniProtKB-UniRule"/>
</dbReference>
<reference evidence="5 6" key="1">
    <citation type="submission" date="2014-06" db="EMBL/GenBank/DDBJ databases">
        <authorList>
            <person name="Swart Estienne"/>
        </authorList>
    </citation>
    <scope>NUCLEOTIDE SEQUENCE [LARGE SCALE GENOMIC DNA]</scope>
    <source>
        <strain evidence="5 6">130c</strain>
    </source>
</reference>
<dbReference type="Gene3D" id="1.10.30.10">
    <property type="entry name" value="High mobility group box domain"/>
    <property type="match status" value="2"/>
</dbReference>
<feature type="compositionally biased region" description="Basic and acidic residues" evidence="3">
    <location>
        <begin position="243"/>
        <end position="260"/>
    </location>
</feature>
<feature type="region of interest" description="Disordered" evidence="3">
    <location>
        <begin position="178"/>
        <end position="216"/>
    </location>
</feature>
<keyword evidence="6" id="KW-1185">Reference proteome</keyword>
<feature type="region of interest" description="Disordered" evidence="3">
    <location>
        <begin position="243"/>
        <end position="271"/>
    </location>
</feature>
<name>A0A077ZSA2_STYLE</name>
<feature type="region of interest" description="Disordered" evidence="3">
    <location>
        <begin position="72"/>
        <end position="112"/>
    </location>
</feature>
<gene>
    <name evidence="5" type="primary">Contig2581.g2769</name>
    <name evidence="5" type="ORF">STYLEM_1721</name>
</gene>
<dbReference type="Proteomes" id="UP000039865">
    <property type="component" value="Unassembled WGS sequence"/>
</dbReference>
<dbReference type="OrthoDB" id="1919336at2759"/>
<evidence type="ECO:0000256" key="1">
    <source>
        <dbReference type="ARBA" id="ARBA00023125"/>
    </source>
</evidence>
<evidence type="ECO:0000256" key="2">
    <source>
        <dbReference type="PROSITE-ProRule" id="PRU00267"/>
    </source>
</evidence>
<sequence length="334" mass="37311">MFGQFPPMMNQMPSGMPLPQMQMPQQQYMPQQAMMSPQFNPSQQNNMMTQMFNMMQNPLMAQEFQKFLSQQMSGGNQANTQPSTNDSKKTSKPVQNLTQNPPSAAPKENQSLVKKPRNSFIFFKEHIKNELMTECPGQAVCQLMALAGQKWKALSDEQKQQFQKMATDDVERYKKELNQEKSGQLSDPVGSIGTKPQNYKKKSGDQSQLKGEEFKKTNPGIKIQEITKQAAVEWKSLTDDQKSHYKQLADQKNASTDDKQSSINSQPTMAPQQSFQLVNQIGTGKRVGAVNPMMTGLPQISGGMAGMPGHLMPGMMMSQIPQQFMTPVAFGAPN</sequence>
<dbReference type="AlphaFoldDB" id="A0A077ZSA2"/>
<dbReference type="SMART" id="SM00398">
    <property type="entry name" value="HMG"/>
    <property type="match status" value="2"/>
</dbReference>
<feature type="compositionally biased region" description="Polar residues" evidence="3">
    <location>
        <begin position="261"/>
        <end position="271"/>
    </location>
</feature>